<gene>
    <name evidence="2" type="ORF">EVAR_20365_1</name>
</gene>
<keyword evidence="3" id="KW-1185">Reference proteome</keyword>
<name>A0A4C1VTA7_EUMVA</name>
<evidence type="ECO:0000256" key="1">
    <source>
        <dbReference type="SAM" id="MobiDB-lite"/>
    </source>
</evidence>
<reference evidence="2 3" key="1">
    <citation type="journal article" date="2019" name="Commun. Biol.">
        <title>The bagworm genome reveals a unique fibroin gene that provides high tensile strength.</title>
        <authorList>
            <person name="Kono N."/>
            <person name="Nakamura H."/>
            <person name="Ohtoshi R."/>
            <person name="Tomita M."/>
            <person name="Numata K."/>
            <person name="Arakawa K."/>
        </authorList>
    </citation>
    <scope>NUCLEOTIDE SEQUENCE [LARGE SCALE GENOMIC DNA]</scope>
</reference>
<evidence type="ECO:0000313" key="3">
    <source>
        <dbReference type="Proteomes" id="UP000299102"/>
    </source>
</evidence>
<organism evidence="2 3">
    <name type="scientific">Eumeta variegata</name>
    <name type="common">Bagworm moth</name>
    <name type="synonym">Eumeta japonica</name>
    <dbReference type="NCBI Taxonomy" id="151549"/>
    <lineage>
        <taxon>Eukaryota</taxon>
        <taxon>Metazoa</taxon>
        <taxon>Ecdysozoa</taxon>
        <taxon>Arthropoda</taxon>
        <taxon>Hexapoda</taxon>
        <taxon>Insecta</taxon>
        <taxon>Pterygota</taxon>
        <taxon>Neoptera</taxon>
        <taxon>Endopterygota</taxon>
        <taxon>Lepidoptera</taxon>
        <taxon>Glossata</taxon>
        <taxon>Ditrysia</taxon>
        <taxon>Tineoidea</taxon>
        <taxon>Psychidae</taxon>
        <taxon>Oiketicinae</taxon>
        <taxon>Eumeta</taxon>
    </lineage>
</organism>
<dbReference type="Proteomes" id="UP000299102">
    <property type="component" value="Unassembled WGS sequence"/>
</dbReference>
<dbReference type="AlphaFoldDB" id="A0A4C1VTA7"/>
<sequence>MSTESFEFTELICRPARAAASFRTPPQARHWFVDDSEKEIIVYARVCVPANDNNRHLTTASARCAGARAGVGQGRVGAAEIDARPRPRPRPHAPSGGRRPRPNEALI</sequence>
<protein>
    <submittedName>
        <fullName evidence="2">Uncharacterized protein</fullName>
    </submittedName>
</protein>
<accession>A0A4C1VTA7</accession>
<dbReference type="EMBL" id="BGZK01000401">
    <property type="protein sequence ID" value="GBP41557.1"/>
    <property type="molecule type" value="Genomic_DNA"/>
</dbReference>
<feature type="region of interest" description="Disordered" evidence="1">
    <location>
        <begin position="69"/>
        <end position="107"/>
    </location>
</feature>
<comment type="caution">
    <text evidence="2">The sequence shown here is derived from an EMBL/GenBank/DDBJ whole genome shotgun (WGS) entry which is preliminary data.</text>
</comment>
<evidence type="ECO:0000313" key="2">
    <source>
        <dbReference type="EMBL" id="GBP41557.1"/>
    </source>
</evidence>
<proteinExistence type="predicted"/>